<evidence type="ECO:0000256" key="5">
    <source>
        <dbReference type="ARBA" id="ARBA00023136"/>
    </source>
</evidence>
<dbReference type="NCBIfam" id="TIGR04211">
    <property type="entry name" value="SH3_and_anchor"/>
    <property type="match status" value="1"/>
</dbReference>
<dbReference type="SMART" id="SM00287">
    <property type="entry name" value="SH3b"/>
    <property type="match status" value="1"/>
</dbReference>
<evidence type="ECO:0000313" key="10">
    <source>
        <dbReference type="EMBL" id="ART80151.1"/>
    </source>
</evidence>
<dbReference type="AlphaFoldDB" id="A0A1Y0CXV0"/>
<dbReference type="OrthoDB" id="9790951at2"/>
<dbReference type="PROSITE" id="PS51781">
    <property type="entry name" value="SH3B"/>
    <property type="match status" value="1"/>
</dbReference>
<dbReference type="EMBL" id="CP021376">
    <property type="protein sequence ID" value="ART80151.1"/>
    <property type="molecule type" value="Genomic_DNA"/>
</dbReference>
<feature type="transmembrane region" description="Helical" evidence="7">
    <location>
        <begin position="171"/>
        <end position="194"/>
    </location>
</feature>
<keyword evidence="4 7" id="KW-1133">Transmembrane helix</keyword>
<keyword evidence="11" id="KW-1185">Reference proteome</keyword>
<sequence>MKSKLIATLLCSLAWLGTAQAADRYISDNVYAYMHAGPSNKFRILGTINAGETVTQLARDPQTKYIHIRDADGRTGWVEGEFVQSEESFRSKFPKLESELKKTKEQLASVDERHEQDVLDKTNRLQQQEQELTELQSELGELRIEHDQLQQENQRLSSLMDDKEHQMRLDWLLNGGIVAGIGALVGFLLPLIPWRRKSRNQGRWMN</sequence>
<dbReference type="GO" id="GO:0016020">
    <property type="term" value="C:membrane"/>
    <property type="evidence" value="ECO:0007669"/>
    <property type="project" value="UniProtKB-SubCell"/>
</dbReference>
<dbReference type="Proteomes" id="UP000243793">
    <property type="component" value="Chromosome"/>
</dbReference>
<evidence type="ECO:0000256" key="1">
    <source>
        <dbReference type="ARBA" id="ARBA00004167"/>
    </source>
</evidence>
<evidence type="ECO:0000259" key="9">
    <source>
        <dbReference type="PROSITE" id="PS51781"/>
    </source>
</evidence>
<dbReference type="PIRSF" id="PIRSF006158">
    <property type="entry name" value="UCP006158_SH3"/>
    <property type="match status" value="1"/>
</dbReference>
<dbReference type="InterPro" id="IPR003646">
    <property type="entry name" value="SH3-like_bac-type"/>
</dbReference>
<gene>
    <name evidence="10" type="ORF">CBP12_08320</name>
</gene>
<keyword evidence="3 8" id="KW-0732">Signal</keyword>
<name>A0A1Y0CXV0_9GAMM</name>
<keyword evidence="2 7" id="KW-0812">Transmembrane</keyword>
<proteinExistence type="predicted"/>
<feature type="chain" id="PRO_5010983725" evidence="8">
    <location>
        <begin position="22"/>
        <end position="206"/>
    </location>
</feature>
<dbReference type="Pfam" id="PF08239">
    <property type="entry name" value="SH3_3"/>
    <property type="match status" value="1"/>
</dbReference>
<feature type="domain" description="SH3b" evidence="9">
    <location>
        <begin position="21"/>
        <end position="87"/>
    </location>
</feature>
<evidence type="ECO:0000256" key="3">
    <source>
        <dbReference type="ARBA" id="ARBA00022729"/>
    </source>
</evidence>
<dbReference type="RefSeq" id="WP_086964018.1">
    <property type="nucleotide sequence ID" value="NZ_CP021376.1"/>
</dbReference>
<evidence type="ECO:0000256" key="2">
    <source>
        <dbReference type="ARBA" id="ARBA00022692"/>
    </source>
</evidence>
<feature type="coiled-coil region" evidence="6">
    <location>
        <begin position="93"/>
        <end position="166"/>
    </location>
</feature>
<reference evidence="11" key="1">
    <citation type="submission" date="2017-05" db="EMBL/GenBank/DDBJ databases">
        <authorList>
            <person name="Sung H."/>
        </authorList>
    </citation>
    <scope>NUCLEOTIDE SEQUENCE [LARGE SCALE GENOMIC DNA]</scope>
    <source>
        <strain evidence="11">AMac2203</strain>
    </source>
</reference>
<organism evidence="10 11">
    <name type="scientific">Oceanisphaera avium</name>
    <dbReference type="NCBI Taxonomy" id="1903694"/>
    <lineage>
        <taxon>Bacteria</taxon>
        <taxon>Pseudomonadati</taxon>
        <taxon>Pseudomonadota</taxon>
        <taxon>Gammaproteobacteria</taxon>
        <taxon>Aeromonadales</taxon>
        <taxon>Aeromonadaceae</taxon>
        <taxon>Oceanisphaera</taxon>
    </lineage>
</organism>
<evidence type="ECO:0000256" key="8">
    <source>
        <dbReference type="SAM" id="SignalP"/>
    </source>
</evidence>
<evidence type="ECO:0000256" key="4">
    <source>
        <dbReference type="ARBA" id="ARBA00022989"/>
    </source>
</evidence>
<dbReference type="InterPro" id="IPR016476">
    <property type="entry name" value="SH3_dom_pro"/>
</dbReference>
<dbReference type="KEGG" id="ocm:CBP12_08320"/>
<protein>
    <submittedName>
        <fullName evidence="10">Arylsulfatase</fullName>
    </submittedName>
</protein>
<evidence type="ECO:0000313" key="11">
    <source>
        <dbReference type="Proteomes" id="UP000243793"/>
    </source>
</evidence>
<keyword evidence="5 7" id="KW-0472">Membrane</keyword>
<keyword evidence="6" id="KW-0175">Coiled coil</keyword>
<comment type="subcellular location">
    <subcellularLocation>
        <location evidence="1">Membrane</location>
        <topology evidence="1">Single-pass membrane protein</topology>
    </subcellularLocation>
</comment>
<evidence type="ECO:0000256" key="6">
    <source>
        <dbReference type="SAM" id="Coils"/>
    </source>
</evidence>
<evidence type="ECO:0000256" key="7">
    <source>
        <dbReference type="SAM" id="Phobius"/>
    </source>
</evidence>
<accession>A0A1Y0CXV0</accession>
<dbReference type="Gene3D" id="2.30.30.40">
    <property type="entry name" value="SH3 Domains"/>
    <property type="match status" value="1"/>
</dbReference>
<feature type="signal peptide" evidence="8">
    <location>
        <begin position="1"/>
        <end position="21"/>
    </location>
</feature>